<dbReference type="PRINTS" id="PR00149">
    <property type="entry name" value="FUMRATELYASE"/>
</dbReference>
<name>A0ABT0Q0Z9_9RHOB</name>
<evidence type="ECO:0000313" key="4">
    <source>
        <dbReference type="Proteomes" id="UP001203880"/>
    </source>
</evidence>
<dbReference type="InterPro" id="IPR000362">
    <property type="entry name" value="Fumarate_lyase_fam"/>
</dbReference>
<dbReference type="Gene3D" id="1.10.275.10">
    <property type="entry name" value="Fumarase/aspartase (N-terminal domain)"/>
    <property type="match status" value="1"/>
</dbReference>
<evidence type="ECO:0000256" key="1">
    <source>
        <dbReference type="ARBA" id="ARBA00034772"/>
    </source>
</evidence>
<dbReference type="Proteomes" id="UP001203880">
    <property type="component" value="Unassembled WGS sequence"/>
</dbReference>
<comment type="caution">
    <text evidence="3">The sequence shown here is derived from an EMBL/GenBank/DDBJ whole genome shotgun (WGS) entry which is preliminary data.</text>
</comment>
<sequence length="365" mass="39430">MLDYRIYRNCFSSAEMRMIWSEHATLSAWLKVEQTLARCQADLALIPSDAAAAVETVSISDLDIDALAAEMVLVGRPIVGLVKQLRALVGEHGCHVHHKATTQDIMDTAMVMQMNLGLTDIGTCTGQLIGLLDSHMRAHPSTMLIGRTNGQHAVPMQLTTKLAVWRSELVRRVEALEQAANRGLNVQVGGPVGDLRGYEDGSGERVKAAIAARLGLGVVAPHWQNARDGIADVVTALGALCATLCKIAHNVNLLSSSDIAEASEKPANGKGASSSMHHKRNQRASEFMEAVSRLGRQKAEQIGEFTLHEHERSGGAWIGEWVIIPEVFLLTSGALHWAQILFEGLTFHPQKMAERCDASVTAAAS</sequence>
<evidence type="ECO:0000259" key="2">
    <source>
        <dbReference type="Pfam" id="PF00206"/>
    </source>
</evidence>
<keyword evidence="4" id="KW-1185">Reference proteome</keyword>
<dbReference type="PANTHER" id="PTHR43172">
    <property type="entry name" value="ADENYLOSUCCINATE LYASE"/>
    <property type="match status" value="1"/>
</dbReference>
<organism evidence="3 4">
    <name type="scientific">Ruegeria spongiae</name>
    <dbReference type="NCBI Taxonomy" id="2942209"/>
    <lineage>
        <taxon>Bacteria</taxon>
        <taxon>Pseudomonadati</taxon>
        <taxon>Pseudomonadota</taxon>
        <taxon>Alphaproteobacteria</taxon>
        <taxon>Rhodobacterales</taxon>
        <taxon>Roseobacteraceae</taxon>
        <taxon>Ruegeria</taxon>
    </lineage>
</organism>
<dbReference type="InterPro" id="IPR022761">
    <property type="entry name" value="Fumarate_lyase_N"/>
</dbReference>
<protein>
    <submittedName>
        <fullName evidence="3">Lyase family protein</fullName>
    </submittedName>
</protein>
<accession>A0ABT0Q0Z9</accession>
<dbReference type="Gene3D" id="1.20.200.10">
    <property type="entry name" value="Fumarase/aspartase (Central domain)"/>
    <property type="match status" value="1"/>
</dbReference>
<keyword evidence="3" id="KW-0456">Lyase</keyword>
<dbReference type="InterPro" id="IPR024083">
    <property type="entry name" value="Fumarase/histidase_N"/>
</dbReference>
<evidence type="ECO:0000313" key="3">
    <source>
        <dbReference type="EMBL" id="MCL6283554.1"/>
    </source>
</evidence>
<dbReference type="SUPFAM" id="SSF48557">
    <property type="entry name" value="L-aspartase-like"/>
    <property type="match status" value="1"/>
</dbReference>
<dbReference type="GO" id="GO:0016829">
    <property type="term" value="F:lyase activity"/>
    <property type="evidence" value="ECO:0007669"/>
    <property type="project" value="UniProtKB-KW"/>
</dbReference>
<dbReference type="RefSeq" id="WP_249708933.1">
    <property type="nucleotide sequence ID" value="NZ_JAMFMB010000008.1"/>
</dbReference>
<dbReference type="Pfam" id="PF00206">
    <property type="entry name" value="Lyase_1"/>
    <property type="match status" value="1"/>
</dbReference>
<dbReference type="InterPro" id="IPR008948">
    <property type="entry name" value="L-Aspartase-like"/>
</dbReference>
<dbReference type="PANTHER" id="PTHR43172:SF2">
    <property type="entry name" value="ADENYLOSUCCINATE LYASE C-TERMINAL DOMAIN-CONTAINING PROTEIN"/>
    <property type="match status" value="1"/>
</dbReference>
<dbReference type="EMBL" id="JAMFMB010000008">
    <property type="protein sequence ID" value="MCL6283554.1"/>
    <property type="molecule type" value="Genomic_DNA"/>
</dbReference>
<gene>
    <name evidence="3" type="ORF">M3P21_08390</name>
</gene>
<proteinExistence type="inferred from homology"/>
<reference evidence="3" key="1">
    <citation type="submission" date="2022-05" db="EMBL/GenBank/DDBJ databases">
        <authorList>
            <person name="Park J.-S."/>
        </authorList>
    </citation>
    <scope>NUCLEOTIDE SEQUENCE</scope>
    <source>
        <strain evidence="3">2012CJ41-6</strain>
    </source>
</reference>
<comment type="similarity">
    <text evidence="1">Belongs to the class-II fumarase/aspartase family.</text>
</comment>
<feature type="domain" description="Fumarate lyase N-terminal" evidence="2">
    <location>
        <begin position="15"/>
        <end position="292"/>
    </location>
</feature>